<feature type="transmembrane region" description="Helical" evidence="4">
    <location>
        <begin position="230"/>
        <end position="251"/>
    </location>
</feature>
<protein>
    <recommendedName>
        <fullName evidence="6">Phospholipid/glycerol acyltransferase domain-containing protein</fullName>
    </recommendedName>
</protein>
<keyword evidence="8" id="KW-1185">Reference proteome</keyword>
<dbReference type="Proteomes" id="UP000245119">
    <property type="component" value="Linkage Group LG10"/>
</dbReference>
<evidence type="ECO:0000256" key="4">
    <source>
        <dbReference type="SAM" id="Phobius"/>
    </source>
</evidence>
<dbReference type="PANTHER" id="PTHR10983:SF73">
    <property type="entry name" value="1-ACYL-SN-GLYCEROL-3-PHOSPHATE ACYLTRANSFERASE EPSILON"/>
    <property type="match status" value="1"/>
</dbReference>
<dbReference type="PANTHER" id="PTHR10983">
    <property type="entry name" value="1-ACYLGLYCEROL-3-PHOSPHATE ACYLTRANSFERASE-RELATED"/>
    <property type="match status" value="1"/>
</dbReference>
<keyword evidence="2" id="KW-0808">Transferase</keyword>
<dbReference type="Pfam" id="PF01553">
    <property type="entry name" value="Acyltransferase"/>
    <property type="match status" value="1"/>
</dbReference>
<dbReference type="InterPro" id="IPR032098">
    <property type="entry name" value="Acyltransf_C"/>
</dbReference>
<dbReference type="STRING" id="400727.A0A2T7NQ48"/>
<dbReference type="Pfam" id="PF16076">
    <property type="entry name" value="Acyltransf_C"/>
    <property type="match status" value="1"/>
</dbReference>
<sequence length="278" mass="31686">MYVIYICTIVDWILGCSLALRCGALNRCRFVVKDGLKYFPLYGFYLTQHGVLYIKRAGKFQENKAQKQLQNMVKANMPMWMVVFPEGTRFNPDLKNVIKSSQEFARQQGVKELDHVLYPRAKATQVCLQELRSYVTCVYDITFGYNKTWDPNTGNRLTAPGMPDFLSGCTSKVHVHISKISVKDIPSDEQGIKMWLYQRFQMKDELLKHFYSFEDQDKASFPGQGHQVSLGLMSTFPSALLFGVSFAVCMTFKEARSIYCKVGAVSLLAGLVWVSVRS</sequence>
<dbReference type="SUPFAM" id="SSF69593">
    <property type="entry name" value="Glycerol-3-phosphate (1)-acyltransferase"/>
    <property type="match status" value="1"/>
</dbReference>
<dbReference type="SMART" id="SM00563">
    <property type="entry name" value="PlsC"/>
    <property type="match status" value="1"/>
</dbReference>
<feature type="transmembrane region" description="Helical" evidence="4">
    <location>
        <begin position="258"/>
        <end position="276"/>
    </location>
</feature>
<dbReference type="GO" id="GO:0005783">
    <property type="term" value="C:endoplasmic reticulum"/>
    <property type="evidence" value="ECO:0007669"/>
    <property type="project" value="TreeGrafter"/>
</dbReference>
<accession>A0A2T7NQ48</accession>
<dbReference type="OrthoDB" id="189226at2759"/>
<dbReference type="AlphaFoldDB" id="A0A2T7NQ48"/>
<dbReference type="CDD" id="cd07990">
    <property type="entry name" value="LPLAT_LCLAT1-like"/>
    <property type="match status" value="1"/>
</dbReference>
<evidence type="ECO:0000259" key="6">
    <source>
        <dbReference type="SMART" id="SM00563"/>
    </source>
</evidence>
<comment type="caution">
    <text evidence="7">The sequence shown here is derived from an EMBL/GenBank/DDBJ whole genome shotgun (WGS) entry which is preliminary data.</text>
</comment>
<dbReference type="GO" id="GO:0016746">
    <property type="term" value="F:acyltransferase activity"/>
    <property type="evidence" value="ECO:0007669"/>
    <property type="project" value="UniProtKB-KW"/>
</dbReference>
<feature type="domain" description="Phospholipid/glycerol acyltransferase" evidence="6">
    <location>
        <begin position="3"/>
        <end position="125"/>
    </location>
</feature>
<comment type="similarity">
    <text evidence="1">Belongs to the 1-acyl-sn-glycerol-3-phosphate acyltransferase family.</text>
</comment>
<gene>
    <name evidence="7" type="ORF">C0Q70_16565</name>
</gene>
<keyword evidence="3" id="KW-0012">Acyltransferase</keyword>
<dbReference type="GO" id="GO:0036149">
    <property type="term" value="P:phosphatidylinositol acyl-chain remodeling"/>
    <property type="evidence" value="ECO:0007669"/>
    <property type="project" value="TreeGrafter"/>
</dbReference>
<evidence type="ECO:0000313" key="7">
    <source>
        <dbReference type="EMBL" id="PVD23299.1"/>
    </source>
</evidence>
<evidence type="ECO:0000256" key="5">
    <source>
        <dbReference type="SAM" id="SignalP"/>
    </source>
</evidence>
<keyword evidence="5" id="KW-0732">Signal</keyword>
<dbReference type="EMBL" id="PZQS01000010">
    <property type="protein sequence ID" value="PVD23299.1"/>
    <property type="molecule type" value="Genomic_DNA"/>
</dbReference>
<keyword evidence="4" id="KW-0812">Transmembrane</keyword>
<keyword evidence="4" id="KW-0472">Membrane</keyword>
<dbReference type="InterPro" id="IPR002123">
    <property type="entry name" value="Plipid/glycerol_acylTrfase"/>
</dbReference>
<evidence type="ECO:0000256" key="2">
    <source>
        <dbReference type="ARBA" id="ARBA00022679"/>
    </source>
</evidence>
<dbReference type="GO" id="GO:0005739">
    <property type="term" value="C:mitochondrion"/>
    <property type="evidence" value="ECO:0007669"/>
    <property type="project" value="TreeGrafter"/>
</dbReference>
<evidence type="ECO:0000313" key="8">
    <source>
        <dbReference type="Proteomes" id="UP000245119"/>
    </source>
</evidence>
<name>A0A2T7NQ48_POMCA</name>
<proteinExistence type="inferred from homology"/>
<evidence type="ECO:0000256" key="1">
    <source>
        <dbReference type="ARBA" id="ARBA00008655"/>
    </source>
</evidence>
<reference evidence="7 8" key="1">
    <citation type="submission" date="2018-04" db="EMBL/GenBank/DDBJ databases">
        <title>The genome of golden apple snail Pomacea canaliculata provides insight into stress tolerance and invasive adaptation.</title>
        <authorList>
            <person name="Liu C."/>
            <person name="Liu B."/>
            <person name="Ren Y."/>
            <person name="Zhang Y."/>
            <person name="Wang H."/>
            <person name="Li S."/>
            <person name="Jiang F."/>
            <person name="Yin L."/>
            <person name="Zhang G."/>
            <person name="Qian W."/>
            <person name="Fan W."/>
        </authorList>
    </citation>
    <scope>NUCLEOTIDE SEQUENCE [LARGE SCALE GENOMIC DNA]</scope>
    <source>
        <strain evidence="7">SZHN2017</strain>
        <tissue evidence="7">Muscle</tissue>
    </source>
</reference>
<keyword evidence="4" id="KW-1133">Transmembrane helix</keyword>
<evidence type="ECO:0000256" key="3">
    <source>
        <dbReference type="ARBA" id="ARBA00023315"/>
    </source>
</evidence>
<feature type="signal peptide" evidence="5">
    <location>
        <begin position="1"/>
        <end position="19"/>
    </location>
</feature>
<organism evidence="7 8">
    <name type="scientific">Pomacea canaliculata</name>
    <name type="common">Golden apple snail</name>
    <dbReference type="NCBI Taxonomy" id="400727"/>
    <lineage>
        <taxon>Eukaryota</taxon>
        <taxon>Metazoa</taxon>
        <taxon>Spiralia</taxon>
        <taxon>Lophotrochozoa</taxon>
        <taxon>Mollusca</taxon>
        <taxon>Gastropoda</taxon>
        <taxon>Caenogastropoda</taxon>
        <taxon>Architaenioglossa</taxon>
        <taxon>Ampullarioidea</taxon>
        <taxon>Ampullariidae</taxon>
        <taxon>Pomacea</taxon>
    </lineage>
</organism>
<feature type="chain" id="PRO_5015687993" description="Phospholipid/glycerol acyltransferase domain-containing protein" evidence="5">
    <location>
        <begin position="20"/>
        <end position="278"/>
    </location>
</feature>